<dbReference type="SUPFAM" id="SSF89796">
    <property type="entry name" value="CoA-transferase family III (CaiB/BaiF)"/>
    <property type="match status" value="1"/>
</dbReference>
<evidence type="ECO:0000256" key="1">
    <source>
        <dbReference type="ARBA" id="ARBA00022679"/>
    </source>
</evidence>
<gene>
    <name evidence="2" type="primary">bbsF</name>
    <name evidence="2" type="ORF">ENSA5_44780</name>
</gene>
<dbReference type="EC" id="2.8.3.15" evidence="2"/>
<dbReference type="AlphaFoldDB" id="A0A2S9XJS4"/>
<sequence>MTSDHALAGLRVLELGQLIAGPFAGAMLAGFGAEVIKVEPPGAGDPLRKWRKLHDGTSLWWRSMARNKKSVAIDLRTEQGRWLIRNMVATGEVDVLIENFRPGRMQEWGLGWDDLRALDRRLIMVSISGYGQTGPRAAQPGFANIAEAVGGLRFLSGEPGRPPVRAGVSLGDTVSGLHAAFGALAAVQARDGGPRRRGTGVGQLVDVALSESVFNMLESLLPEYSLFGHVRQRAGSKLEGIVPTGTYPCSPGPGGEDRWVAIGANSDSMFQRLMRVIGREDLAEDPRLRHNDGRVEHEAMLDELIAGFTAMRSPEQALRELDAAQVAAGPIQSIADIAADPQFLAREMFESVELPDGAKLEIPAIVPKLSHTPGRTRWIGPAIGEHTDAVLRQLLGFAAEDLDELAEAGVIERPALADDEPSEA</sequence>
<accession>A0A2S9XJS4</accession>
<dbReference type="GO" id="GO:0033877">
    <property type="term" value="F:succinyl-CoA:(R)-benzylsuccinate CoA-transferase activity"/>
    <property type="evidence" value="ECO:0007669"/>
    <property type="project" value="UniProtKB-EC"/>
</dbReference>
<dbReference type="EMBL" id="PVNK01000192">
    <property type="protein sequence ID" value="PRP93139.1"/>
    <property type="molecule type" value="Genomic_DNA"/>
</dbReference>
<dbReference type="Gene3D" id="3.30.1540.10">
    <property type="entry name" value="formyl-coa transferase, domain 3"/>
    <property type="match status" value="1"/>
</dbReference>
<proteinExistence type="predicted"/>
<dbReference type="InterPro" id="IPR050483">
    <property type="entry name" value="CoA-transferase_III_domain"/>
</dbReference>
<name>A0A2S9XJS4_9BACT</name>
<dbReference type="InterPro" id="IPR003673">
    <property type="entry name" value="CoA-Trfase_fam_III"/>
</dbReference>
<protein>
    <submittedName>
        <fullName evidence="2">Succinyl-CoA:(R)-benzylsuccinate CoA-transferase subunit BbsF</fullName>
        <ecNumber evidence="2">2.8.3.15</ecNumber>
    </submittedName>
</protein>
<evidence type="ECO:0000313" key="3">
    <source>
        <dbReference type="Proteomes" id="UP000237968"/>
    </source>
</evidence>
<dbReference type="PANTHER" id="PTHR48207:SF3">
    <property type="entry name" value="SUCCINATE--HYDROXYMETHYLGLUTARATE COA-TRANSFERASE"/>
    <property type="match status" value="1"/>
</dbReference>
<evidence type="ECO:0000313" key="2">
    <source>
        <dbReference type="EMBL" id="PRP93139.1"/>
    </source>
</evidence>
<organism evidence="2 3">
    <name type="scientific">Enhygromyxa salina</name>
    <dbReference type="NCBI Taxonomy" id="215803"/>
    <lineage>
        <taxon>Bacteria</taxon>
        <taxon>Pseudomonadati</taxon>
        <taxon>Myxococcota</taxon>
        <taxon>Polyangia</taxon>
        <taxon>Nannocystales</taxon>
        <taxon>Nannocystaceae</taxon>
        <taxon>Enhygromyxa</taxon>
    </lineage>
</organism>
<comment type="caution">
    <text evidence="2">The sequence shown here is derived from an EMBL/GenBank/DDBJ whole genome shotgun (WGS) entry which is preliminary data.</text>
</comment>
<reference evidence="2 3" key="1">
    <citation type="submission" date="2018-03" db="EMBL/GenBank/DDBJ databases">
        <title>Draft Genome Sequences of the Obligatory Marine Myxobacteria Enhygromyxa salina SWB005.</title>
        <authorList>
            <person name="Poehlein A."/>
            <person name="Moghaddam J.A."/>
            <person name="Harms H."/>
            <person name="Alanjari M."/>
            <person name="Koenig G.M."/>
            <person name="Daniel R."/>
            <person name="Schaeberle T.F."/>
        </authorList>
    </citation>
    <scope>NUCLEOTIDE SEQUENCE [LARGE SCALE GENOMIC DNA]</scope>
    <source>
        <strain evidence="2 3">SWB005</strain>
    </source>
</reference>
<dbReference type="PANTHER" id="PTHR48207">
    <property type="entry name" value="SUCCINATE--HYDROXYMETHYLGLUTARATE COA-TRANSFERASE"/>
    <property type="match status" value="1"/>
</dbReference>
<dbReference type="InterPro" id="IPR023606">
    <property type="entry name" value="CoA-Trfase_III_dom_1_sf"/>
</dbReference>
<dbReference type="Pfam" id="PF02515">
    <property type="entry name" value="CoA_transf_3"/>
    <property type="match status" value="1"/>
</dbReference>
<keyword evidence="3" id="KW-1185">Reference proteome</keyword>
<dbReference type="Gene3D" id="3.40.50.10540">
    <property type="entry name" value="Crotonobetainyl-coa:carnitine coa-transferase, domain 1"/>
    <property type="match status" value="1"/>
</dbReference>
<dbReference type="Proteomes" id="UP000237968">
    <property type="component" value="Unassembled WGS sequence"/>
</dbReference>
<keyword evidence="1 2" id="KW-0808">Transferase</keyword>
<dbReference type="RefSeq" id="WP_258182974.1">
    <property type="nucleotide sequence ID" value="NZ_PVNK01000192.1"/>
</dbReference>
<dbReference type="InterPro" id="IPR044855">
    <property type="entry name" value="CoA-Trfase_III_dom3_sf"/>
</dbReference>